<dbReference type="PROSITE" id="PS51891">
    <property type="entry name" value="CENP_V_GFA"/>
    <property type="match status" value="1"/>
</dbReference>
<dbReference type="AlphaFoldDB" id="A0A1C2DIS1"/>
<dbReference type="Proteomes" id="UP000094412">
    <property type="component" value="Unassembled WGS sequence"/>
</dbReference>
<evidence type="ECO:0000256" key="1">
    <source>
        <dbReference type="ARBA" id="ARBA00005495"/>
    </source>
</evidence>
<dbReference type="STRING" id="1566387.QV13_19655"/>
<evidence type="ECO:0000256" key="2">
    <source>
        <dbReference type="ARBA" id="ARBA00022723"/>
    </source>
</evidence>
<comment type="similarity">
    <text evidence="1">Belongs to the Gfa family.</text>
</comment>
<comment type="caution">
    <text evidence="6">The sequence shown here is derived from an EMBL/GenBank/DDBJ whole genome shotgun (WGS) entry which is preliminary data.</text>
</comment>
<accession>A0A1C2DIS1</accession>
<protein>
    <submittedName>
        <fullName evidence="6">Aldehyde-activating protein</fullName>
    </submittedName>
</protein>
<dbReference type="InterPro" id="IPR006913">
    <property type="entry name" value="CENP-V/GFA"/>
</dbReference>
<keyword evidence="2" id="KW-0479">Metal-binding</keyword>
<gene>
    <name evidence="6" type="ORF">QV13_19655</name>
</gene>
<name>A0A1C2DIS1_9HYPH</name>
<dbReference type="Pfam" id="PF04828">
    <property type="entry name" value="GFA"/>
    <property type="match status" value="1"/>
</dbReference>
<dbReference type="SUPFAM" id="SSF51316">
    <property type="entry name" value="Mss4-like"/>
    <property type="match status" value="1"/>
</dbReference>
<sequence>MASGEQIMTETIRTGGCQCGAVRFRVRGKLGHASICHCRMCQKQFGSFFGAFVTVPIDGVEWVHEEPTYFQSSVNIARGFCKRCGTPMTYKQPDGLEISIGSFDDRSDLAPVHQVNYPARLPWVEKIFEAPIHKNPDYYARQEQIISFQHPDQETDNWPHSGLKL</sequence>
<dbReference type="Gene3D" id="3.90.1590.10">
    <property type="entry name" value="glutathione-dependent formaldehyde- activating enzyme (gfa)"/>
    <property type="match status" value="1"/>
</dbReference>
<reference evidence="6 7" key="1">
    <citation type="submission" date="2016-08" db="EMBL/GenBank/DDBJ databases">
        <title>Whole genome sequence of Mesorhizobium sp. strain UASWS1009 isolated from industrial sewage.</title>
        <authorList>
            <person name="Crovadore J."/>
            <person name="Calmin G."/>
            <person name="Chablais R."/>
            <person name="Cochard B."/>
            <person name="Lefort F."/>
        </authorList>
    </citation>
    <scope>NUCLEOTIDE SEQUENCE [LARGE SCALE GENOMIC DNA]</scope>
    <source>
        <strain evidence="6 7">UASWS1009</strain>
    </source>
</reference>
<feature type="domain" description="CENP-V/GFA" evidence="5">
    <location>
        <begin position="13"/>
        <end position="118"/>
    </location>
</feature>
<organism evidence="6 7">
    <name type="scientific">Mesorhizobium hungaricum</name>
    <dbReference type="NCBI Taxonomy" id="1566387"/>
    <lineage>
        <taxon>Bacteria</taxon>
        <taxon>Pseudomonadati</taxon>
        <taxon>Pseudomonadota</taxon>
        <taxon>Alphaproteobacteria</taxon>
        <taxon>Hyphomicrobiales</taxon>
        <taxon>Phyllobacteriaceae</taxon>
        <taxon>Mesorhizobium</taxon>
    </lineage>
</organism>
<keyword evidence="4" id="KW-0456">Lyase</keyword>
<dbReference type="PANTHER" id="PTHR33337:SF40">
    <property type="entry name" value="CENP-V_GFA DOMAIN-CONTAINING PROTEIN-RELATED"/>
    <property type="match status" value="1"/>
</dbReference>
<dbReference type="GO" id="GO:0046872">
    <property type="term" value="F:metal ion binding"/>
    <property type="evidence" value="ECO:0007669"/>
    <property type="project" value="UniProtKB-KW"/>
</dbReference>
<keyword evidence="7" id="KW-1185">Reference proteome</keyword>
<dbReference type="InterPro" id="IPR011057">
    <property type="entry name" value="Mss4-like_sf"/>
</dbReference>
<evidence type="ECO:0000256" key="3">
    <source>
        <dbReference type="ARBA" id="ARBA00022833"/>
    </source>
</evidence>
<proteinExistence type="inferred from homology"/>
<evidence type="ECO:0000313" key="6">
    <source>
        <dbReference type="EMBL" id="OCX14658.1"/>
    </source>
</evidence>
<evidence type="ECO:0000259" key="5">
    <source>
        <dbReference type="PROSITE" id="PS51891"/>
    </source>
</evidence>
<evidence type="ECO:0000313" key="7">
    <source>
        <dbReference type="Proteomes" id="UP000094412"/>
    </source>
</evidence>
<dbReference type="PANTHER" id="PTHR33337">
    <property type="entry name" value="GFA DOMAIN-CONTAINING PROTEIN"/>
    <property type="match status" value="1"/>
</dbReference>
<keyword evidence="3" id="KW-0862">Zinc</keyword>
<dbReference type="GO" id="GO:0016846">
    <property type="term" value="F:carbon-sulfur lyase activity"/>
    <property type="evidence" value="ECO:0007669"/>
    <property type="project" value="InterPro"/>
</dbReference>
<dbReference type="EMBL" id="MDEO01000035">
    <property type="protein sequence ID" value="OCX14658.1"/>
    <property type="molecule type" value="Genomic_DNA"/>
</dbReference>
<evidence type="ECO:0000256" key="4">
    <source>
        <dbReference type="ARBA" id="ARBA00023239"/>
    </source>
</evidence>